<dbReference type="Proteomes" id="UP000199534">
    <property type="component" value="Unassembled WGS sequence"/>
</dbReference>
<organism evidence="1 2">
    <name type="scientific">Robiginitalea myxolifaciens</name>
    <dbReference type="NCBI Taxonomy" id="400055"/>
    <lineage>
        <taxon>Bacteria</taxon>
        <taxon>Pseudomonadati</taxon>
        <taxon>Bacteroidota</taxon>
        <taxon>Flavobacteriia</taxon>
        <taxon>Flavobacteriales</taxon>
        <taxon>Flavobacteriaceae</taxon>
        <taxon>Robiginitalea</taxon>
    </lineage>
</organism>
<proteinExistence type="predicted"/>
<keyword evidence="2" id="KW-1185">Reference proteome</keyword>
<evidence type="ECO:0000313" key="1">
    <source>
        <dbReference type="EMBL" id="SFR31245.1"/>
    </source>
</evidence>
<reference evidence="1 2" key="1">
    <citation type="submission" date="2016-10" db="EMBL/GenBank/DDBJ databases">
        <authorList>
            <person name="de Groot N.N."/>
        </authorList>
    </citation>
    <scope>NUCLEOTIDE SEQUENCE [LARGE SCALE GENOMIC DNA]</scope>
    <source>
        <strain evidence="1 2">DSM 21019</strain>
    </source>
</reference>
<sequence length="171" mass="19663">MVEQVSMPSHLKIQLQKKRDLAILRCERPDGSITFSRMQHAMAFHDLAHYAVEMELGFSQAFYGLLAEGYAIEDFELPRDKRPEALIPANLPEESLQTEHLVNLLQVHAIQDSTTDIRKQLAEILAENELSYPKNLSPERLASIQERLQELLENWKRLQVGQSLELSFPLD</sequence>
<dbReference type="AlphaFoldDB" id="A0A1I6FMQ7"/>
<dbReference type="EMBL" id="FOYQ01000001">
    <property type="protein sequence ID" value="SFR31245.1"/>
    <property type="molecule type" value="Genomic_DNA"/>
</dbReference>
<dbReference type="STRING" id="400055.SAMN04490243_0072"/>
<name>A0A1I6FMQ7_9FLAO</name>
<gene>
    <name evidence="1" type="ORF">SAMN04490243_0072</name>
</gene>
<evidence type="ECO:0000313" key="2">
    <source>
        <dbReference type="Proteomes" id="UP000199534"/>
    </source>
</evidence>
<accession>A0A1I6FMQ7</accession>
<protein>
    <submittedName>
        <fullName evidence="1">Uncharacterized protein</fullName>
    </submittedName>
</protein>